<name>A0A0A8Z229_ARUDO</name>
<dbReference type="EMBL" id="GBRH01266172">
    <property type="protein sequence ID" value="JAD31723.1"/>
    <property type="molecule type" value="Transcribed_RNA"/>
</dbReference>
<proteinExistence type="predicted"/>
<accession>A0A0A8Z229</accession>
<reference evidence="1" key="2">
    <citation type="journal article" date="2015" name="Data Brief">
        <title>Shoot transcriptome of the giant reed, Arundo donax.</title>
        <authorList>
            <person name="Barrero R.A."/>
            <person name="Guerrero F.D."/>
            <person name="Moolhuijzen P."/>
            <person name="Goolsby J.A."/>
            <person name="Tidwell J."/>
            <person name="Bellgard S.E."/>
            <person name="Bellgard M.I."/>
        </authorList>
    </citation>
    <scope>NUCLEOTIDE SEQUENCE</scope>
    <source>
        <tissue evidence="1">Shoot tissue taken approximately 20 cm above the soil surface</tissue>
    </source>
</reference>
<dbReference type="AlphaFoldDB" id="A0A0A8Z229"/>
<reference evidence="1" key="1">
    <citation type="submission" date="2014-09" db="EMBL/GenBank/DDBJ databases">
        <authorList>
            <person name="Magalhaes I.L.F."/>
            <person name="Oliveira U."/>
            <person name="Santos F.R."/>
            <person name="Vidigal T.H.D.A."/>
            <person name="Brescovit A.D."/>
            <person name="Santos A.J."/>
        </authorList>
    </citation>
    <scope>NUCLEOTIDE SEQUENCE</scope>
    <source>
        <tissue evidence="1">Shoot tissue taken approximately 20 cm above the soil surface</tissue>
    </source>
</reference>
<sequence length="38" mass="4580">MGGVHKDRSERLEYHQRTSHGQGYVEVSYLRVRTMIRF</sequence>
<organism evidence="1">
    <name type="scientific">Arundo donax</name>
    <name type="common">Giant reed</name>
    <name type="synonym">Donax arundinaceus</name>
    <dbReference type="NCBI Taxonomy" id="35708"/>
    <lineage>
        <taxon>Eukaryota</taxon>
        <taxon>Viridiplantae</taxon>
        <taxon>Streptophyta</taxon>
        <taxon>Embryophyta</taxon>
        <taxon>Tracheophyta</taxon>
        <taxon>Spermatophyta</taxon>
        <taxon>Magnoliopsida</taxon>
        <taxon>Liliopsida</taxon>
        <taxon>Poales</taxon>
        <taxon>Poaceae</taxon>
        <taxon>PACMAD clade</taxon>
        <taxon>Arundinoideae</taxon>
        <taxon>Arundineae</taxon>
        <taxon>Arundo</taxon>
    </lineage>
</organism>
<protein>
    <submittedName>
        <fullName evidence="1">Uncharacterized protein</fullName>
    </submittedName>
</protein>
<evidence type="ECO:0000313" key="1">
    <source>
        <dbReference type="EMBL" id="JAD31723.1"/>
    </source>
</evidence>